<gene>
    <name evidence="1" type="ORF">JD78_03323</name>
</gene>
<sequence length="514" mass="55064">MNRALRVLVTALAIEDGAVRPPVVGRVEAYPLGFTEVDGDPAASVLRARAEPLTGDRADGVPMGPGRIWPTLLAGAGWQAIWPAPRPVVGEVELRGTLLVDLLLGTDGWPTRGRVTRVQVVAVTRDPAESEIWRPLPGGHRLRDVETAPRWFDSGVRPPPGMEPGRWYAPVHADPWVQETGVLVDLDLDDVPPLPLRPALLPGAVGGYGDDLWVADERLPLLVRLHGGRTRMEVVAEHPWPGEILPAGQERGRTLHTDASGCWLTGPDGTHRCERDGPVHLVDDVPVWLAAASGGTLATVSRRDPGDPRSPTALRLHTRDGGVIEVPAAADRVVELVAVPDGFLLALQGDDPRLAHLDRAGELLEGPPLTGVRHVLGLVGGVRPALQGPEAELRPVDVDLRVGDPLPGRVLRGWAMDGRSWWWTHPPDDWDPTAAGIDPTDDRQRWLLTEIDAATGAPRGSVAVTSPPDHVTVAAGRAVWCSAGAVERWPVRGAVPELVDVAAALARFRGAADR</sequence>
<reference evidence="1 2" key="1">
    <citation type="submission" date="2019-07" db="EMBL/GenBank/DDBJ databases">
        <title>R&amp;d 2014.</title>
        <authorList>
            <person name="Klenk H.-P."/>
        </authorList>
    </citation>
    <scope>NUCLEOTIDE SEQUENCE [LARGE SCALE GENOMIC DNA]</scope>
    <source>
        <strain evidence="1 2">DSM 45764</strain>
    </source>
</reference>
<protein>
    <submittedName>
        <fullName evidence="1">Uncharacterized protein</fullName>
    </submittedName>
</protein>
<dbReference type="AlphaFoldDB" id="A0A562IV03"/>
<dbReference type="RefSeq" id="WP_153359641.1">
    <property type="nucleotide sequence ID" value="NZ_JABGDC010000071.1"/>
</dbReference>
<comment type="caution">
    <text evidence="1">The sequence shown here is derived from an EMBL/GenBank/DDBJ whole genome shotgun (WGS) entry which is preliminary data.</text>
</comment>
<proteinExistence type="predicted"/>
<accession>A0A562IV03</accession>
<dbReference type="Proteomes" id="UP000321490">
    <property type="component" value="Unassembled WGS sequence"/>
</dbReference>
<keyword evidence="2" id="KW-1185">Reference proteome</keyword>
<dbReference type="EMBL" id="VLKF01000001">
    <property type="protein sequence ID" value="TWH74778.1"/>
    <property type="molecule type" value="Genomic_DNA"/>
</dbReference>
<name>A0A562IV03_9ACTN</name>
<evidence type="ECO:0000313" key="1">
    <source>
        <dbReference type="EMBL" id="TWH74778.1"/>
    </source>
</evidence>
<evidence type="ECO:0000313" key="2">
    <source>
        <dbReference type="Proteomes" id="UP000321490"/>
    </source>
</evidence>
<organism evidence="1 2">
    <name type="scientific">Modestobacter roseus</name>
    <dbReference type="NCBI Taxonomy" id="1181884"/>
    <lineage>
        <taxon>Bacteria</taxon>
        <taxon>Bacillati</taxon>
        <taxon>Actinomycetota</taxon>
        <taxon>Actinomycetes</taxon>
        <taxon>Geodermatophilales</taxon>
        <taxon>Geodermatophilaceae</taxon>
        <taxon>Modestobacter</taxon>
    </lineage>
</organism>
<dbReference type="OrthoDB" id="4386119at2"/>